<reference evidence="1 2" key="1">
    <citation type="submission" date="2021-06" db="EMBL/GenBank/DDBJ databases">
        <title>Caerostris darwini draft genome.</title>
        <authorList>
            <person name="Kono N."/>
            <person name="Arakawa K."/>
        </authorList>
    </citation>
    <scope>NUCLEOTIDE SEQUENCE [LARGE SCALE GENOMIC DNA]</scope>
</reference>
<protein>
    <submittedName>
        <fullName evidence="1">Uncharacterized protein</fullName>
    </submittedName>
</protein>
<dbReference type="EMBL" id="BPLQ01011207">
    <property type="protein sequence ID" value="GIY56658.1"/>
    <property type="molecule type" value="Genomic_DNA"/>
</dbReference>
<evidence type="ECO:0000313" key="1">
    <source>
        <dbReference type="EMBL" id="GIY56658.1"/>
    </source>
</evidence>
<evidence type="ECO:0000313" key="2">
    <source>
        <dbReference type="Proteomes" id="UP001054837"/>
    </source>
</evidence>
<sequence length="124" mass="14707">MKYILYKRSVPSLYFNFTGTSIAKIPKASRRITAVKILPSLFQQDSITNKNYPNSPLHFRSWSRSRQCFHPPPHSTPPAFFFLWTPHFTRRKPNSHKTPSSKHPVFISKENKRRLSDFSEYFFE</sequence>
<comment type="caution">
    <text evidence="1">The sequence shown here is derived from an EMBL/GenBank/DDBJ whole genome shotgun (WGS) entry which is preliminary data.</text>
</comment>
<dbReference type="Proteomes" id="UP001054837">
    <property type="component" value="Unassembled WGS sequence"/>
</dbReference>
<name>A0AAV4UFS8_9ARAC</name>
<organism evidence="1 2">
    <name type="scientific">Caerostris darwini</name>
    <dbReference type="NCBI Taxonomy" id="1538125"/>
    <lineage>
        <taxon>Eukaryota</taxon>
        <taxon>Metazoa</taxon>
        <taxon>Ecdysozoa</taxon>
        <taxon>Arthropoda</taxon>
        <taxon>Chelicerata</taxon>
        <taxon>Arachnida</taxon>
        <taxon>Araneae</taxon>
        <taxon>Araneomorphae</taxon>
        <taxon>Entelegynae</taxon>
        <taxon>Araneoidea</taxon>
        <taxon>Araneidae</taxon>
        <taxon>Caerostris</taxon>
    </lineage>
</organism>
<proteinExistence type="predicted"/>
<keyword evidence="2" id="KW-1185">Reference proteome</keyword>
<dbReference type="AlphaFoldDB" id="A0AAV4UFS8"/>
<accession>A0AAV4UFS8</accession>
<gene>
    <name evidence="1" type="ORF">CDAR_98561</name>
</gene>